<dbReference type="EC" id="3.5.3.8" evidence="5 6"/>
<dbReference type="InterPro" id="IPR023696">
    <property type="entry name" value="Ureohydrolase_dom_sf"/>
</dbReference>
<dbReference type="NCBIfam" id="TIGR01227">
    <property type="entry name" value="hutG"/>
    <property type="match status" value="1"/>
</dbReference>
<dbReference type="UniPathway" id="UPA00379">
    <property type="reaction ID" value="UER00552"/>
</dbReference>
<feature type="binding site" evidence="5 7">
    <location>
        <position position="157"/>
    </location>
    <ligand>
        <name>Mn(2+)</name>
        <dbReference type="ChEBI" id="CHEBI:29035"/>
        <label>1</label>
    </ligand>
</feature>
<dbReference type="GO" id="GO:0050415">
    <property type="term" value="F:formimidoylglutamase activity"/>
    <property type="evidence" value="ECO:0007669"/>
    <property type="project" value="UniProtKB-UniRule"/>
</dbReference>
<feature type="binding site" evidence="5">
    <location>
        <position position="246"/>
    </location>
    <ligand>
        <name>Mn(2+)</name>
        <dbReference type="ChEBI" id="CHEBI:29035"/>
        <label>2</label>
    </ligand>
</feature>
<dbReference type="Pfam" id="PF00491">
    <property type="entry name" value="Arginase"/>
    <property type="match status" value="1"/>
</dbReference>
<dbReference type="GO" id="GO:0033389">
    <property type="term" value="P:putrescine biosynthetic process from arginine, via agmatine"/>
    <property type="evidence" value="ECO:0007669"/>
    <property type="project" value="TreeGrafter"/>
</dbReference>
<dbReference type="CDD" id="cd09988">
    <property type="entry name" value="Formimidoylglutamase"/>
    <property type="match status" value="1"/>
</dbReference>
<feature type="binding site" evidence="5">
    <location>
        <position position="155"/>
    </location>
    <ligand>
        <name>Mn(2+)</name>
        <dbReference type="ChEBI" id="CHEBI:29035"/>
        <label>2</label>
    </ligand>
</feature>
<dbReference type="HAMAP" id="MF_00737">
    <property type="entry name" value="Formimidoylglutam"/>
    <property type="match status" value="1"/>
</dbReference>
<dbReference type="Gene3D" id="3.40.800.10">
    <property type="entry name" value="Ureohydrolase domain"/>
    <property type="match status" value="1"/>
</dbReference>
<comment type="cofactor">
    <cofactor evidence="5 7">
        <name>Mn(2+)</name>
        <dbReference type="ChEBI" id="CHEBI:29035"/>
    </cofactor>
    <text evidence="5 7">Binds 2 manganese ions per subunit.</text>
</comment>
<feature type="binding site" evidence="5">
    <location>
        <position position="153"/>
    </location>
    <ligand>
        <name>Mn(2+)</name>
        <dbReference type="ChEBI" id="CHEBI:29035"/>
        <label>2</label>
    </ligand>
</feature>
<dbReference type="GO" id="GO:0019557">
    <property type="term" value="P:L-histidine catabolic process to glutamate and formate"/>
    <property type="evidence" value="ECO:0007669"/>
    <property type="project" value="UniProtKB-UniPathway"/>
</dbReference>
<dbReference type="GO" id="GO:0019556">
    <property type="term" value="P:L-histidine catabolic process to glutamate and formamide"/>
    <property type="evidence" value="ECO:0007669"/>
    <property type="project" value="UniProtKB-UniRule"/>
</dbReference>
<feature type="binding site" evidence="7">
    <location>
        <position position="124"/>
    </location>
    <ligand>
        <name>Mn(2+)</name>
        <dbReference type="ChEBI" id="CHEBI:29035"/>
        <label>2</label>
    </ligand>
</feature>
<dbReference type="SUPFAM" id="SSF52768">
    <property type="entry name" value="Arginase/deacetylase"/>
    <property type="match status" value="1"/>
</dbReference>
<feature type="binding site" evidence="5">
    <location>
        <position position="124"/>
    </location>
    <ligand>
        <name>Mn(2+)</name>
        <dbReference type="ChEBI" id="CHEBI:29035"/>
        <label>1</label>
    </ligand>
</feature>
<organism evidence="9">
    <name type="scientific">Ectopseudomonas oleovorans</name>
    <name type="common">Pseudomonas oleovorans</name>
    <dbReference type="NCBI Taxonomy" id="301"/>
    <lineage>
        <taxon>Bacteria</taxon>
        <taxon>Pseudomonadati</taxon>
        <taxon>Pseudomonadota</taxon>
        <taxon>Gammaproteobacteria</taxon>
        <taxon>Pseudomonadales</taxon>
        <taxon>Pseudomonadaceae</taxon>
        <taxon>Ectopseudomonas</taxon>
    </lineage>
</organism>
<accession>A0A653BAD3</accession>
<feature type="binding site" evidence="5 7">
    <location>
        <position position="244"/>
    </location>
    <ligand>
        <name>Mn(2+)</name>
        <dbReference type="ChEBI" id="CHEBI:29035"/>
        <label>1</label>
    </ligand>
</feature>
<dbReference type="OrthoDB" id="9789727at2"/>
<keyword evidence="4 5" id="KW-0464">Manganese</keyword>
<evidence type="ECO:0000256" key="8">
    <source>
        <dbReference type="PROSITE-ProRule" id="PRU00742"/>
    </source>
</evidence>
<protein>
    <recommendedName>
        <fullName evidence="5 6">Formimidoylglutamase</fullName>
        <ecNumber evidence="5 6">3.5.3.8</ecNumber>
    </recommendedName>
    <alternativeName>
        <fullName evidence="5">Formiminoglutamase</fullName>
    </alternativeName>
    <alternativeName>
        <fullName evidence="5">Formiminoglutamate hydrolase</fullName>
    </alternativeName>
</protein>
<feature type="binding site" evidence="7">
    <location>
        <position position="155"/>
    </location>
    <ligand>
        <name>Mn(2+)</name>
        <dbReference type="ChEBI" id="CHEBI:29035"/>
        <label>1</label>
    </ligand>
</feature>
<dbReference type="InterPro" id="IPR005923">
    <property type="entry name" value="HutG"/>
</dbReference>
<keyword evidence="2 5" id="KW-0378">Hydrolase</keyword>
<dbReference type="PANTHER" id="PTHR11358:SF35">
    <property type="entry name" value="FORMIMIDOYLGLUTAMASE"/>
    <property type="match status" value="1"/>
</dbReference>
<dbReference type="EMBL" id="LR130779">
    <property type="protein sequence ID" value="VDN65549.1"/>
    <property type="molecule type" value="Genomic_DNA"/>
</dbReference>
<evidence type="ECO:0000256" key="6">
    <source>
        <dbReference type="NCBIfam" id="TIGR01227"/>
    </source>
</evidence>
<comment type="catalytic activity">
    <reaction evidence="5">
        <text>N-formimidoyl-L-glutamate + H2O = formamide + L-glutamate</text>
        <dbReference type="Rhea" id="RHEA:22492"/>
        <dbReference type="ChEBI" id="CHEBI:15377"/>
        <dbReference type="ChEBI" id="CHEBI:16397"/>
        <dbReference type="ChEBI" id="CHEBI:29985"/>
        <dbReference type="ChEBI" id="CHEBI:58928"/>
        <dbReference type="EC" id="3.5.3.8"/>
    </reaction>
</comment>
<dbReference type="PIRSF" id="PIRSF036979">
    <property type="entry name" value="Arginase"/>
    <property type="match status" value="1"/>
</dbReference>
<reference evidence="9" key="1">
    <citation type="submission" date="2018-11" db="EMBL/GenBank/DDBJ databases">
        <authorList>
            <consortium name="Genoscope - CEA"/>
            <person name="William W."/>
        </authorList>
    </citation>
    <scope>NUCLEOTIDE SEQUENCE [LARGE SCALE GENOMIC DNA]</scope>
    <source>
        <strain evidence="9">T9AD</strain>
    </source>
</reference>
<comment type="similarity">
    <text evidence="5 8">Belongs to the arginase family.</text>
</comment>
<keyword evidence="1 5" id="KW-0479">Metal-binding</keyword>
<comment type="function">
    <text evidence="5">Catalyzes the conversion of N-formimidoyl-L-glutamate to L-glutamate and formamide.</text>
</comment>
<evidence type="ECO:0000256" key="3">
    <source>
        <dbReference type="ARBA" id="ARBA00022808"/>
    </source>
</evidence>
<evidence type="ECO:0000313" key="9">
    <source>
        <dbReference type="EMBL" id="VDN65549.1"/>
    </source>
</evidence>
<evidence type="ECO:0000256" key="1">
    <source>
        <dbReference type="ARBA" id="ARBA00022723"/>
    </source>
</evidence>
<name>A0A653BAD3_ECTOL</name>
<dbReference type="InterPro" id="IPR006035">
    <property type="entry name" value="Ureohydrolase"/>
</dbReference>
<feature type="binding site" evidence="5">
    <location>
        <position position="244"/>
    </location>
    <ligand>
        <name>Mn(2+)</name>
        <dbReference type="ChEBI" id="CHEBI:29035"/>
        <label>2</label>
    </ligand>
</feature>
<dbReference type="PANTHER" id="PTHR11358">
    <property type="entry name" value="ARGINASE/AGMATINASE"/>
    <property type="match status" value="1"/>
</dbReference>
<gene>
    <name evidence="9" type="primary">hutG</name>
    <name evidence="9" type="ORF">POT9AD_4574</name>
</gene>
<keyword evidence="3 5" id="KW-0369">Histidine metabolism</keyword>
<feature type="binding site" evidence="7">
    <location>
        <position position="246"/>
    </location>
    <ligand>
        <name>Mn(2+)</name>
        <dbReference type="ChEBI" id="CHEBI:29035"/>
        <label>1</label>
    </ligand>
</feature>
<evidence type="ECO:0000256" key="2">
    <source>
        <dbReference type="ARBA" id="ARBA00022801"/>
    </source>
</evidence>
<sequence>MHAHLDMTPWQGRIDAGEGSGARRWHQWVQPLDHAPQPPGVALLGFACDEGVQRNQGRPGACEGPLALRRALANLAWHAPHALYDAGDVRCEDADLEQAQQRFAADIRHLLDAGHLPLGLGGGHEIAFASYSGLADHLAEHAPEARIGILNFDAHFDLRHAERASSGTPFRQIAERCARQGQPFHYCCLGVSRPNNTAALFAEAERLQVRYLLDHQMHAGNQAQIEQTLERFLGEIDQLYLTLCLDVLPAAQAPGVSAPSAHGVELALVERLLRLVKASGKLRLADIAELNPRLDIDAHTARCAARLAACLLE</sequence>
<dbReference type="GO" id="GO:0030145">
    <property type="term" value="F:manganese ion binding"/>
    <property type="evidence" value="ECO:0007669"/>
    <property type="project" value="UniProtKB-UniRule"/>
</dbReference>
<feature type="binding site" evidence="5 7">
    <location>
        <position position="153"/>
    </location>
    <ligand>
        <name>Mn(2+)</name>
        <dbReference type="ChEBI" id="CHEBI:29035"/>
        <label>1</label>
    </ligand>
</feature>
<evidence type="ECO:0000256" key="5">
    <source>
        <dbReference type="HAMAP-Rule" id="MF_00737"/>
    </source>
</evidence>
<dbReference type="PROSITE" id="PS51409">
    <property type="entry name" value="ARGINASE_2"/>
    <property type="match status" value="1"/>
</dbReference>
<evidence type="ECO:0000256" key="7">
    <source>
        <dbReference type="PIRSR" id="PIRSR036979-1"/>
    </source>
</evidence>
<dbReference type="GO" id="GO:0008783">
    <property type="term" value="F:agmatinase activity"/>
    <property type="evidence" value="ECO:0007669"/>
    <property type="project" value="TreeGrafter"/>
</dbReference>
<proteinExistence type="inferred from homology"/>
<evidence type="ECO:0000256" key="4">
    <source>
        <dbReference type="ARBA" id="ARBA00023211"/>
    </source>
</evidence>
<dbReference type="AlphaFoldDB" id="A0A653BAD3"/>
<comment type="pathway">
    <text evidence="5">Amino-acid degradation; L-histidine degradation into L-glutamate; L-glutamate from N-formimidoyl-L-glutamate (hydrolase route): step 1/1.</text>
</comment>